<name>A0A183DCH0_9BILA</name>
<protein>
    <submittedName>
        <fullName evidence="3">Transposase</fullName>
    </submittedName>
</protein>
<reference evidence="3" key="1">
    <citation type="submission" date="2016-06" db="UniProtKB">
        <authorList>
            <consortium name="WormBaseParasite"/>
        </authorList>
    </citation>
    <scope>IDENTIFICATION</scope>
</reference>
<evidence type="ECO:0000313" key="3">
    <source>
        <dbReference type="WBParaSite" id="GPUH_0000642001-mRNA-1"/>
    </source>
</evidence>
<dbReference type="SUPFAM" id="SSF56808">
    <property type="entry name" value="Ribosomal protein L1"/>
    <property type="match status" value="1"/>
</dbReference>
<keyword evidence="2" id="KW-1185">Reference proteome</keyword>
<organism evidence="3">
    <name type="scientific">Gongylonema pulchrum</name>
    <dbReference type="NCBI Taxonomy" id="637853"/>
    <lineage>
        <taxon>Eukaryota</taxon>
        <taxon>Metazoa</taxon>
        <taxon>Ecdysozoa</taxon>
        <taxon>Nematoda</taxon>
        <taxon>Chromadorea</taxon>
        <taxon>Rhabditida</taxon>
        <taxon>Spirurina</taxon>
        <taxon>Spiruromorpha</taxon>
        <taxon>Spiruroidea</taxon>
        <taxon>Gongylonematidae</taxon>
        <taxon>Gongylonema</taxon>
    </lineage>
</organism>
<dbReference type="Proteomes" id="UP000271098">
    <property type="component" value="Unassembled WGS sequence"/>
</dbReference>
<accession>A0A183DCH0</accession>
<dbReference type="WBParaSite" id="GPUH_0000642001-mRNA-1">
    <property type="protein sequence ID" value="GPUH_0000642001-mRNA-1"/>
    <property type="gene ID" value="GPUH_0000642001"/>
</dbReference>
<dbReference type="OrthoDB" id="10251727at2759"/>
<dbReference type="AlphaFoldDB" id="A0A183DCH0"/>
<evidence type="ECO:0000313" key="2">
    <source>
        <dbReference type="Proteomes" id="UP000271098"/>
    </source>
</evidence>
<reference evidence="1 2" key="2">
    <citation type="submission" date="2018-11" db="EMBL/GenBank/DDBJ databases">
        <authorList>
            <consortium name="Pathogen Informatics"/>
        </authorList>
    </citation>
    <scope>NUCLEOTIDE SEQUENCE [LARGE SCALE GENOMIC DNA]</scope>
</reference>
<dbReference type="InterPro" id="IPR023674">
    <property type="entry name" value="Ribosomal_uL1-like"/>
</dbReference>
<evidence type="ECO:0000313" key="1">
    <source>
        <dbReference type="EMBL" id="VDK54622.1"/>
    </source>
</evidence>
<dbReference type="EMBL" id="UYRT01015008">
    <property type="protein sequence ID" value="VDK54622.1"/>
    <property type="molecule type" value="Genomic_DNA"/>
</dbReference>
<proteinExistence type="predicted"/>
<gene>
    <name evidence="1" type="ORF">GPUH_LOCUS6412</name>
</gene>
<sequence length="90" mass="10935">MRDLDRSDKARHDPDVDKQAREWAEKLEYEYGITKQHVQKILTKRQLEREYHTYYEKRQLASAYDLFFVDSVVEKSVVHFCGKEFHKAKK</sequence>